<comment type="caution">
    <text evidence="1">The sequence shown here is derived from an EMBL/GenBank/DDBJ whole genome shotgun (WGS) entry which is preliminary data.</text>
</comment>
<accession>A0A3E2H6T3</accession>
<dbReference type="GO" id="GO:0005525">
    <property type="term" value="F:GTP binding"/>
    <property type="evidence" value="ECO:0007669"/>
    <property type="project" value="InterPro"/>
</dbReference>
<dbReference type="EMBL" id="NCSJ02000139">
    <property type="protein sequence ID" value="RFU29099.1"/>
    <property type="molecule type" value="Genomic_DNA"/>
</dbReference>
<dbReference type="AlphaFoldDB" id="A0A3E2H6T3"/>
<feature type="non-terminal residue" evidence="1">
    <location>
        <position position="1"/>
    </location>
</feature>
<dbReference type="STRING" id="5539.A0A3E2H6T3"/>
<proteinExistence type="predicted"/>
<evidence type="ECO:0000313" key="1">
    <source>
        <dbReference type="EMBL" id="RFU29099.1"/>
    </source>
</evidence>
<dbReference type="Proteomes" id="UP000258309">
    <property type="component" value="Unassembled WGS sequence"/>
</dbReference>
<gene>
    <name evidence="1" type="ORF">B7463_g7243</name>
</gene>
<evidence type="ECO:0000313" key="2">
    <source>
        <dbReference type="Proteomes" id="UP000258309"/>
    </source>
</evidence>
<dbReference type="OrthoDB" id="25896at2759"/>
<sequence>MADPPEITVLLLGDAKVGLKRDLRSETDPNGIVYPQEGYRIAQEMRCDKYMECSAATGELLEEVFEDICRTAVLTTTSSSGLSEGGCNVM</sequence>
<protein>
    <submittedName>
        <fullName evidence="1">Uncharacterized protein</fullName>
    </submittedName>
</protein>
<dbReference type="GO" id="GO:0003924">
    <property type="term" value="F:GTPase activity"/>
    <property type="evidence" value="ECO:0007669"/>
    <property type="project" value="InterPro"/>
</dbReference>
<feature type="non-terminal residue" evidence="1">
    <location>
        <position position="90"/>
    </location>
</feature>
<dbReference type="InterPro" id="IPR001806">
    <property type="entry name" value="Small_GTPase"/>
</dbReference>
<reference evidence="1 2" key="1">
    <citation type="submission" date="2018-05" db="EMBL/GenBank/DDBJ databases">
        <title>Draft genome sequence of Scytalidium lignicola DSM 105466, a ubiquitous saprotrophic fungus.</title>
        <authorList>
            <person name="Buettner E."/>
            <person name="Gebauer A.M."/>
            <person name="Hofrichter M."/>
            <person name="Liers C."/>
            <person name="Kellner H."/>
        </authorList>
    </citation>
    <scope>NUCLEOTIDE SEQUENCE [LARGE SCALE GENOMIC DNA]</scope>
    <source>
        <strain evidence="1 2">DSM 105466</strain>
    </source>
</reference>
<dbReference type="SUPFAM" id="SSF52540">
    <property type="entry name" value="P-loop containing nucleoside triphosphate hydrolases"/>
    <property type="match status" value="1"/>
</dbReference>
<organism evidence="1 2">
    <name type="scientific">Scytalidium lignicola</name>
    <name type="common">Hyphomycete</name>
    <dbReference type="NCBI Taxonomy" id="5539"/>
    <lineage>
        <taxon>Eukaryota</taxon>
        <taxon>Fungi</taxon>
        <taxon>Dikarya</taxon>
        <taxon>Ascomycota</taxon>
        <taxon>Pezizomycotina</taxon>
        <taxon>Leotiomycetes</taxon>
        <taxon>Leotiomycetes incertae sedis</taxon>
        <taxon>Scytalidium</taxon>
    </lineage>
</organism>
<dbReference type="Gene3D" id="3.40.50.300">
    <property type="entry name" value="P-loop containing nucleotide triphosphate hydrolases"/>
    <property type="match status" value="1"/>
</dbReference>
<name>A0A3E2H6T3_SCYLI</name>
<dbReference type="OMA" id="MRRHWLK"/>
<dbReference type="InterPro" id="IPR027417">
    <property type="entry name" value="P-loop_NTPase"/>
</dbReference>
<keyword evidence="2" id="KW-1185">Reference proteome</keyword>
<dbReference type="Pfam" id="PF00071">
    <property type="entry name" value="Ras"/>
    <property type="match status" value="1"/>
</dbReference>